<sequence>MGKKGKKEVSPIEVNDLERIREYFSEKKNKKKNINFTVVLAMINIGVNIALRYSDLVNLKFEDINFDTSTAEIIERKTKKNKTVFFNDFCISELEKIMNFYKEKEIKKYNKGYIFKSLYNPYLKSNIDKPMAIQSFNRCLTKAQIDLNLPYSIGSHSLRKTWGSVVYNSSKDIGIVMKALNHSSEKDTLQYIGVDRKSLEELFKNNKI</sequence>
<name>A0A0S2ZQZ0_9FUSO</name>
<dbReference type="InterPro" id="IPR013762">
    <property type="entry name" value="Integrase-like_cat_sf"/>
</dbReference>
<dbReference type="PANTHER" id="PTHR30349:SF82">
    <property type="entry name" value="INTEGRASE_RECOMBINASE YOEC-RELATED"/>
    <property type="match status" value="1"/>
</dbReference>
<dbReference type="AlphaFoldDB" id="A0A0S2ZQZ0"/>
<dbReference type="OrthoDB" id="89164at2"/>
<dbReference type="Gene3D" id="1.10.443.10">
    <property type="entry name" value="Intergrase catalytic core"/>
    <property type="match status" value="1"/>
</dbReference>
<keyword evidence="1" id="KW-0233">DNA recombination</keyword>
<evidence type="ECO:0000259" key="3">
    <source>
        <dbReference type="PROSITE" id="PS51898"/>
    </source>
</evidence>
<evidence type="ECO:0000256" key="2">
    <source>
        <dbReference type="SAM" id="Phobius"/>
    </source>
</evidence>
<reference evidence="4 5" key="1">
    <citation type="submission" date="2015-11" db="EMBL/GenBank/DDBJ databases">
        <authorList>
            <person name="Zhang Y."/>
            <person name="Guo Z."/>
        </authorList>
    </citation>
    <scope>NUCLEOTIDE SEQUENCE [LARGE SCALE GENOMIC DNA]</scope>
    <source>
        <strain evidence="4 5">ChDC F174</strain>
        <plasmid evidence="5">Plasmid unnamed1</plasmid>
    </source>
</reference>
<dbReference type="RefSeq" id="WP_060555459.1">
    <property type="nucleotide sequence ID" value="NZ_CP013332.1"/>
</dbReference>
<dbReference type="SUPFAM" id="SSF56349">
    <property type="entry name" value="DNA breaking-rejoining enzymes"/>
    <property type="match status" value="1"/>
</dbReference>
<evidence type="ECO:0000313" key="4">
    <source>
        <dbReference type="EMBL" id="ALQ41239.1"/>
    </source>
</evidence>
<geneLocation type="plasmid" evidence="4">
    <name>unnamed1</name>
</geneLocation>
<dbReference type="Pfam" id="PF00589">
    <property type="entry name" value="Phage_integrase"/>
    <property type="match status" value="1"/>
</dbReference>
<keyword evidence="2" id="KW-0812">Transmembrane</keyword>
<dbReference type="InterPro" id="IPR050090">
    <property type="entry name" value="Tyrosine_recombinase_XerCD"/>
</dbReference>
<dbReference type="GO" id="GO:0015074">
    <property type="term" value="P:DNA integration"/>
    <property type="evidence" value="ECO:0007669"/>
    <property type="project" value="InterPro"/>
</dbReference>
<dbReference type="GeneID" id="60659039"/>
<dbReference type="InterPro" id="IPR002104">
    <property type="entry name" value="Integrase_catalytic"/>
</dbReference>
<dbReference type="PROSITE" id="PS51898">
    <property type="entry name" value="TYR_RECOMBINASE"/>
    <property type="match status" value="1"/>
</dbReference>
<evidence type="ECO:0000313" key="5">
    <source>
        <dbReference type="Proteomes" id="UP000063275"/>
    </source>
</evidence>
<dbReference type="EMBL" id="CP013332">
    <property type="protein sequence ID" value="ALQ41239.1"/>
    <property type="molecule type" value="Genomic_DNA"/>
</dbReference>
<accession>A0A0S2ZQZ0</accession>
<dbReference type="PANTHER" id="PTHR30349">
    <property type="entry name" value="PHAGE INTEGRASE-RELATED"/>
    <property type="match status" value="1"/>
</dbReference>
<protein>
    <submittedName>
        <fullName evidence="4">Integrase</fullName>
    </submittedName>
</protein>
<feature type="transmembrane region" description="Helical" evidence="2">
    <location>
        <begin position="34"/>
        <end position="51"/>
    </location>
</feature>
<gene>
    <name evidence="4" type="ORF">RN87_11820</name>
</gene>
<keyword evidence="2" id="KW-1133">Transmembrane helix</keyword>
<keyword evidence="2" id="KW-0472">Membrane</keyword>
<dbReference type="InterPro" id="IPR011010">
    <property type="entry name" value="DNA_brk_join_enz"/>
</dbReference>
<evidence type="ECO:0000256" key="1">
    <source>
        <dbReference type="ARBA" id="ARBA00023172"/>
    </source>
</evidence>
<feature type="domain" description="Tyr recombinase" evidence="3">
    <location>
        <begin position="7"/>
        <end position="204"/>
    </location>
</feature>
<dbReference type="KEGG" id="fhw:RN87_11820"/>
<proteinExistence type="predicted"/>
<dbReference type="Proteomes" id="UP000063275">
    <property type="component" value="Plasmid unnamed1"/>
</dbReference>
<dbReference type="GO" id="GO:0003677">
    <property type="term" value="F:DNA binding"/>
    <property type="evidence" value="ECO:0007669"/>
    <property type="project" value="InterPro"/>
</dbReference>
<organism evidence="4">
    <name type="scientific">Fusobacterium hwasookii ChDC F174</name>
    <dbReference type="NCBI Taxonomy" id="1307442"/>
    <lineage>
        <taxon>Bacteria</taxon>
        <taxon>Fusobacteriati</taxon>
        <taxon>Fusobacteriota</taxon>
        <taxon>Fusobacteriia</taxon>
        <taxon>Fusobacteriales</taxon>
        <taxon>Fusobacteriaceae</taxon>
        <taxon>Fusobacterium</taxon>
    </lineage>
</organism>
<dbReference type="GO" id="GO:0006310">
    <property type="term" value="P:DNA recombination"/>
    <property type="evidence" value="ECO:0007669"/>
    <property type="project" value="UniProtKB-KW"/>
</dbReference>
<keyword evidence="4" id="KW-0614">Plasmid</keyword>